<accession>A0A7J0BVE1</accession>
<dbReference type="AlphaFoldDB" id="A0A7J0BVE1"/>
<dbReference type="EMBL" id="BLVP01000008">
    <property type="protein sequence ID" value="GFM37125.1"/>
    <property type="molecule type" value="Genomic_DNA"/>
</dbReference>
<organism evidence="1 2">
    <name type="scientific">Desulfovibrio psychrotolerans</name>
    <dbReference type="NCBI Taxonomy" id="415242"/>
    <lineage>
        <taxon>Bacteria</taxon>
        <taxon>Pseudomonadati</taxon>
        <taxon>Thermodesulfobacteriota</taxon>
        <taxon>Desulfovibrionia</taxon>
        <taxon>Desulfovibrionales</taxon>
        <taxon>Desulfovibrionaceae</taxon>
        <taxon>Desulfovibrio</taxon>
    </lineage>
</organism>
<reference evidence="1 2" key="1">
    <citation type="submission" date="2020-05" db="EMBL/GenBank/DDBJ databases">
        <title>Draft genome sequence of Desulfovibrio psychrotolerans JS1T.</title>
        <authorList>
            <person name="Ueno A."/>
            <person name="Tamazawa S."/>
            <person name="Tamamura S."/>
            <person name="Murakami T."/>
            <person name="Kiyama T."/>
            <person name="Inomata H."/>
            <person name="Amano Y."/>
            <person name="Miyakawa K."/>
            <person name="Tamaki H."/>
            <person name="Naganuma T."/>
            <person name="Kaneko K."/>
        </authorList>
    </citation>
    <scope>NUCLEOTIDE SEQUENCE [LARGE SCALE GENOMIC DNA]</scope>
    <source>
        <strain evidence="1 2">JS1</strain>
    </source>
</reference>
<name>A0A7J0BVE1_9BACT</name>
<protein>
    <submittedName>
        <fullName evidence="1">Uncharacterized protein</fullName>
    </submittedName>
</protein>
<gene>
    <name evidence="1" type="ORF">DSM19430T_18090</name>
</gene>
<sequence>MQVSMRQEYLRMRLQAGMADQRLVCVDPEAITLHENALSLLKQAAEQVAAEARVTPEVIHDRLFEFVFRLEPSGSLLLVLAVPERDVEMNVELPSGLWKEVSPPRSREREGA</sequence>
<dbReference type="RefSeq" id="WP_174409768.1">
    <property type="nucleotide sequence ID" value="NZ_BLVP01000008.1"/>
</dbReference>
<dbReference type="Proteomes" id="UP000503820">
    <property type="component" value="Unassembled WGS sequence"/>
</dbReference>
<proteinExistence type="predicted"/>
<evidence type="ECO:0000313" key="2">
    <source>
        <dbReference type="Proteomes" id="UP000503820"/>
    </source>
</evidence>
<comment type="caution">
    <text evidence="1">The sequence shown here is derived from an EMBL/GenBank/DDBJ whole genome shotgun (WGS) entry which is preliminary data.</text>
</comment>
<evidence type="ECO:0000313" key="1">
    <source>
        <dbReference type="EMBL" id="GFM37125.1"/>
    </source>
</evidence>
<keyword evidence="2" id="KW-1185">Reference proteome</keyword>